<name>A0A438CUX3_VITVI</name>
<feature type="domain" description="Helicase-associated" evidence="8">
    <location>
        <begin position="87"/>
        <end position="174"/>
    </location>
</feature>
<comment type="similarity">
    <text evidence="7">Belongs to the DExH box helicase family.</text>
</comment>
<dbReference type="Pfam" id="PF00271">
    <property type="entry name" value="Helicase_C"/>
    <property type="match status" value="1"/>
</dbReference>
<protein>
    <recommendedName>
        <fullName evidence="1">RNA helicase</fullName>
        <ecNumber evidence="1">3.6.4.13</ecNumber>
    </recommendedName>
</protein>
<keyword evidence="3" id="KW-0378">Hydrolase</keyword>
<dbReference type="GO" id="GO:0003724">
    <property type="term" value="F:RNA helicase activity"/>
    <property type="evidence" value="ECO:0007669"/>
    <property type="project" value="UniProtKB-EC"/>
</dbReference>
<dbReference type="GO" id="GO:0016787">
    <property type="term" value="F:hydrolase activity"/>
    <property type="evidence" value="ECO:0007669"/>
    <property type="project" value="UniProtKB-KW"/>
</dbReference>
<dbReference type="AlphaFoldDB" id="A0A438CUX3"/>
<dbReference type="Proteomes" id="UP000288805">
    <property type="component" value="Unassembled WGS sequence"/>
</dbReference>
<dbReference type="GO" id="GO:0005524">
    <property type="term" value="F:ATP binding"/>
    <property type="evidence" value="ECO:0007669"/>
    <property type="project" value="UniProtKB-KW"/>
</dbReference>
<accession>A0A438CUX3</accession>
<dbReference type="CDD" id="cd18791">
    <property type="entry name" value="SF2_C_RHA"/>
    <property type="match status" value="1"/>
</dbReference>
<dbReference type="Pfam" id="PF26026">
    <property type="entry name" value="RNA_hel_CTD"/>
    <property type="match status" value="1"/>
</dbReference>
<dbReference type="InterPro" id="IPR048333">
    <property type="entry name" value="HA2_WH"/>
</dbReference>
<gene>
    <name evidence="9" type="primary">VvCHDh000990_0</name>
    <name evidence="9" type="ORF">CK203_100473</name>
</gene>
<comment type="catalytic activity">
    <reaction evidence="6">
        <text>ATP + H2O = ADP + phosphate + H(+)</text>
        <dbReference type="Rhea" id="RHEA:13065"/>
        <dbReference type="ChEBI" id="CHEBI:15377"/>
        <dbReference type="ChEBI" id="CHEBI:15378"/>
        <dbReference type="ChEBI" id="CHEBI:30616"/>
        <dbReference type="ChEBI" id="CHEBI:43474"/>
        <dbReference type="ChEBI" id="CHEBI:456216"/>
        <dbReference type="EC" id="3.6.4.13"/>
    </reaction>
</comment>
<keyword evidence="2" id="KW-0547">Nucleotide-binding</keyword>
<dbReference type="PANTHER" id="PTHR18934">
    <property type="entry name" value="ATP-DEPENDENT RNA HELICASE"/>
    <property type="match status" value="1"/>
</dbReference>
<proteinExistence type="inferred from homology"/>
<dbReference type="InterPro" id="IPR001650">
    <property type="entry name" value="Helicase_C-like"/>
</dbReference>
<evidence type="ECO:0000256" key="4">
    <source>
        <dbReference type="ARBA" id="ARBA00022806"/>
    </source>
</evidence>
<dbReference type="SMART" id="SM00847">
    <property type="entry name" value="HA2"/>
    <property type="match status" value="1"/>
</dbReference>
<evidence type="ECO:0000313" key="10">
    <source>
        <dbReference type="Proteomes" id="UP000288805"/>
    </source>
</evidence>
<dbReference type="FunFam" id="1.20.120.1080:FF:000002">
    <property type="entry name" value="Putative ATP-dependent RNA helicase DHX36"/>
    <property type="match status" value="1"/>
</dbReference>
<evidence type="ECO:0000256" key="3">
    <source>
        <dbReference type="ARBA" id="ARBA00022801"/>
    </source>
</evidence>
<sequence>MKGKEQFLYSSLAGMTFLIYLTKKIVLATNIAESSITIDDVVYVIDCGKAKETSYDALNKLACLLPSWISKASAHQRRGRAGRVRPGVFELLKTIGALDDMEELTPLGRHLCKLPLDPNIGKMLLMGSIFQCLNPALTIAAALAHRDPFVLPINRKEEANAAKRSFAGDSCRMERCKMQWEGKDFCWENFLSPITLQMMDDMRNQFLDLLSDIGFVDKSKVQRRGKRTAFYTKEVGKLTSIQHLLMLVFIFPLPYMVYSEKVKTASIFVRDSTNISDYSLLLFGGNLIPSETGEGIEMLGGYLHFSASKSVLELIRKLRSELDKLLKRKIEEPGLDISAEGKEWLLLWLSYCIVKMYDTKFCVLLFAPFSFSLVSCN</sequence>
<dbReference type="Gene3D" id="3.40.50.300">
    <property type="entry name" value="P-loop containing nucleotide triphosphate hydrolases"/>
    <property type="match status" value="1"/>
</dbReference>
<reference evidence="9 10" key="1">
    <citation type="journal article" date="2018" name="PLoS Genet.">
        <title>Population sequencing reveals clonal diversity and ancestral inbreeding in the grapevine cultivar Chardonnay.</title>
        <authorList>
            <person name="Roach M.J."/>
            <person name="Johnson D.L."/>
            <person name="Bohlmann J."/>
            <person name="van Vuuren H.J."/>
            <person name="Jones S.J."/>
            <person name="Pretorius I.S."/>
            <person name="Schmidt S.A."/>
            <person name="Borneman A.R."/>
        </authorList>
    </citation>
    <scope>NUCLEOTIDE SEQUENCE [LARGE SCALE GENOMIC DNA]</scope>
    <source>
        <strain evidence="10">cv. Chardonnay</strain>
        <tissue evidence="9">Leaf</tissue>
    </source>
</reference>
<dbReference type="PANTHER" id="PTHR18934:SF237">
    <property type="entry name" value="ATP-DEPENDENT DNA_RNA HELICASE DHX36"/>
    <property type="match status" value="1"/>
</dbReference>
<keyword evidence="5" id="KW-0067">ATP-binding</keyword>
<dbReference type="Pfam" id="PF04408">
    <property type="entry name" value="WHD_HA2"/>
    <property type="match status" value="1"/>
</dbReference>
<dbReference type="Gene3D" id="1.20.120.1080">
    <property type="match status" value="1"/>
</dbReference>
<evidence type="ECO:0000256" key="7">
    <source>
        <dbReference type="ARBA" id="ARBA00060772"/>
    </source>
</evidence>
<dbReference type="InterPro" id="IPR027417">
    <property type="entry name" value="P-loop_NTPase"/>
</dbReference>
<dbReference type="InterPro" id="IPR059023">
    <property type="entry name" value="RNA_hel_CTD"/>
</dbReference>
<dbReference type="SUPFAM" id="SSF52540">
    <property type="entry name" value="P-loop containing nucleoside triphosphate hydrolases"/>
    <property type="match status" value="1"/>
</dbReference>
<dbReference type="EC" id="3.6.4.13" evidence="1"/>
<dbReference type="Pfam" id="PF21010">
    <property type="entry name" value="HA2_C"/>
    <property type="match status" value="1"/>
</dbReference>
<evidence type="ECO:0000256" key="1">
    <source>
        <dbReference type="ARBA" id="ARBA00012552"/>
    </source>
</evidence>
<keyword evidence="4 9" id="KW-0347">Helicase</keyword>
<organism evidence="9 10">
    <name type="scientific">Vitis vinifera</name>
    <name type="common">Grape</name>
    <dbReference type="NCBI Taxonomy" id="29760"/>
    <lineage>
        <taxon>Eukaryota</taxon>
        <taxon>Viridiplantae</taxon>
        <taxon>Streptophyta</taxon>
        <taxon>Embryophyta</taxon>
        <taxon>Tracheophyta</taxon>
        <taxon>Spermatophyta</taxon>
        <taxon>Magnoliopsida</taxon>
        <taxon>eudicotyledons</taxon>
        <taxon>Gunneridae</taxon>
        <taxon>Pentapetalae</taxon>
        <taxon>rosids</taxon>
        <taxon>Vitales</taxon>
        <taxon>Vitaceae</taxon>
        <taxon>Viteae</taxon>
        <taxon>Vitis</taxon>
    </lineage>
</organism>
<evidence type="ECO:0000313" key="9">
    <source>
        <dbReference type="EMBL" id="RVW27008.1"/>
    </source>
</evidence>
<comment type="caution">
    <text evidence="9">The sequence shown here is derived from an EMBL/GenBank/DDBJ whole genome shotgun (WGS) entry which is preliminary data.</text>
</comment>
<evidence type="ECO:0000256" key="5">
    <source>
        <dbReference type="ARBA" id="ARBA00022840"/>
    </source>
</evidence>
<evidence type="ECO:0000259" key="8">
    <source>
        <dbReference type="SMART" id="SM00847"/>
    </source>
</evidence>
<dbReference type="EMBL" id="QGNW01001970">
    <property type="protein sequence ID" value="RVW27008.1"/>
    <property type="molecule type" value="Genomic_DNA"/>
</dbReference>
<evidence type="ECO:0000256" key="6">
    <source>
        <dbReference type="ARBA" id="ARBA00047984"/>
    </source>
</evidence>
<evidence type="ECO:0000256" key="2">
    <source>
        <dbReference type="ARBA" id="ARBA00022741"/>
    </source>
</evidence>
<dbReference type="InterPro" id="IPR007502">
    <property type="entry name" value="Helicase-assoc_dom"/>
</dbReference>